<evidence type="ECO:0000313" key="13">
    <source>
        <dbReference type="EMBL" id="GAA4677934.1"/>
    </source>
</evidence>
<dbReference type="RefSeq" id="WP_345376070.1">
    <property type="nucleotide sequence ID" value="NZ_BAABLM010000004.1"/>
</dbReference>
<organism evidence="13 14">
    <name type="scientific">Frondihabitans cladoniiphilus</name>
    <dbReference type="NCBI Taxonomy" id="715785"/>
    <lineage>
        <taxon>Bacteria</taxon>
        <taxon>Bacillati</taxon>
        <taxon>Actinomycetota</taxon>
        <taxon>Actinomycetes</taxon>
        <taxon>Micrococcales</taxon>
        <taxon>Microbacteriaceae</taxon>
        <taxon>Frondihabitans</taxon>
    </lineage>
</organism>
<keyword evidence="7 10" id="KW-0472">Membrane</keyword>
<keyword evidence="4 10" id="KW-0808">Transferase</keyword>
<evidence type="ECO:0000256" key="3">
    <source>
        <dbReference type="ARBA" id="ARBA00022676"/>
    </source>
</evidence>
<comment type="function">
    <text evidence="10">Cell wall formation. Catalyzes the transfer of a GlcNAc subunit on undecaprenyl-pyrophosphoryl-MurNAc-pentapeptide (lipid intermediate I) to form undecaprenyl-pyrophosphoryl-MurNAc-(pentapeptide)GlcNAc (lipid intermediate II).</text>
</comment>
<feature type="binding site" evidence="10">
    <location>
        <position position="308"/>
    </location>
    <ligand>
        <name>UDP-N-acetyl-alpha-D-glucosamine</name>
        <dbReference type="ChEBI" id="CHEBI:57705"/>
    </ligand>
</feature>
<evidence type="ECO:0000256" key="10">
    <source>
        <dbReference type="HAMAP-Rule" id="MF_00033"/>
    </source>
</evidence>
<keyword evidence="9 10" id="KW-0961">Cell wall biogenesis/degradation</keyword>
<gene>
    <name evidence="13" type="primary">murG_1</name>
    <name evidence="10" type="synonym">murG</name>
    <name evidence="13" type="ORF">GCM10025780_23510</name>
</gene>
<dbReference type="SUPFAM" id="SSF53756">
    <property type="entry name" value="UDP-Glycosyltransferase/glycogen phosphorylase"/>
    <property type="match status" value="1"/>
</dbReference>
<protein>
    <recommendedName>
        <fullName evidence="10">UDP-N-acetylglucosamine--N-acetylmuramyl-(pentapeptide) pyrophosphoryl-undecaprenol N-acetylglucosamine transferase</fullName>
        <ecNumber evidence="10">2.4.1.227</ecNumber>
    </recommendedName>
    <alternativeName>
        <fullName evidence="10">Undecaprenyl-PP-MurNAc-pentapeptide-UDPGlcNAc GlcNAc transferase</fullName>
    </alternativeName>
</protein>
<feature type="binding site" evidence="10">
    <location>
        <position position="133"/>
    </location>
    <ligand>
        <name>UDP-N-acetyl-alpha-D-glucosamine</name>
        <dbReference type="ChEBI" id="CHEBI:57705"/>
    </ligand>
</feature>
<comment type="catalytic activity">
    <reaction evidence="10">
        <text>di-trans,octa-cis-undecaprenyl diphospho-N-acetyl-alpha-D-muramoyl-L-alanyl-D-glutamyl-meso-2,6-diaminopimeloyl-D-alanyl-D-alanine + UDP-N-acetyl-alpha-D-glucosamine = di-trans,octa-cis-undecaprenyl diphospho-[N-acetyl-alpha-D-glucosaminyl-(1-&gt;4)]-N-acetyl-alpha-D-muramoyl-L-alanyl-D-glutamyl-meso-2,6-diaminopimeloyl-D-alanyl-D-alanine + UDP + H(+)</text>
        <dbReference type="Rhea" id="RHEA:31227"/>
        <dbReference type="ChEBI" id="CHEBI:15378"/>
        <dbReference type="ChEBI" id="CHEBI:57705"/>
        <dbReference type="ChEBI" id="CHEBI:58223"/>
        <dbReference type="ChEBI" id="CHEBI:61387"/>
        <dbReference type="ChEBI" id="CHEBI:61388"/>
        <dbReference type="EC" id="2.4.1.227"/>
    </reaction>
</comment>
<accession>A0ABP8W0H9</accession>
<dbReference type="PANTHER" id="PTHR21015:SF22">
    <property type="entry name" value="GLYCOSYLTRANSFERASE"/>
    <property type="match status" value="1"/>
</dbReference>
<feature type="binding site" evidence="10">
    <location>
        <position position="207"/>
    </location>
    <ligand>
        <name>UDP-N-acetyl-alpha-D-glucosamine</name>
        <dbReference type="ChEBI" id="CHEBI:57705"/>
    </ligand>
</feature>
<comment type="pathway">
    <text evidence="10">Cell wall biogenesis; peptidoglycan biosynthesis.</text>
</comment>
<evidence type="ECO:0000256" key="6">
    <source>
        <dbReference type="ARBA" id="ARBA00022984"/>
    </source>
</evidence>
<keyword evidence="1 10" id="KW-1003">Cell membrane</keyword>
<keyword evidence="6 10" id="KW-0573">Peptidoglycan synthesis</keyword>
<evidence type="ECO:0000259" key="11">
    <source>
        <dbReference type="Pfam" id="PF03033"/>
    </source>
</evidence>
<dbReference type="PANTHER" id="PTHR21015">
    <property type="entry name" value="UDP-N-ACETYLGLUCOSAMINE--N-ACETYLMURAMYL-(PENTAPEPTIDE) PYROPHOSPHORYL-UNDECAPRENOL N-ACETYLGLUCOSAMINE TRANSFERASE 1"/>
    <property type="match status" value="1"/>
</dbReference>
<comment type="subcellular location">
    <subcellularLocation>
        <location evidence="10">Cell membrane</location>
        <topology evidence="10">Peripheral membrane protein</topology>
        <orientation evidence="10">Cytoplasmic side</orientation>
    </subcellularLocation>
</comment>
<comment type="caution">
    <text evidence="13">The sequence shown here is derived from an EMBL/GenBank/DDBJ whole genome shotgun (WGS) entry which is preliminary data.</text>
</comment>
<dbReference type="InterPro" id="IPR006009">
    <property type="entry name" value="GlcNAc_MurG"/>
</dbReference>
<dbReference type="HAMAP" id="MF_00033">
    <property type="entry name" value="MurG"/>
    <property type="match status" value="1"/>
</dbReference>
<dbReference type="Gene3D" id="3.40.50.2000">
    <property type="entry name" value="Glycogen Phosphorylase B"/>
    <property type="match status" value="2"/>
</dbReference>
<dbReference type="Pfam" id="PF04101">
    <property type="entry name" value="Glyco_tran_28_C"/>
    <property type="match status" value="1"/>
</dbReference>
<name>A0ABP8W0H9_9MICO</name>
<comment type="similarity">
    <text evidence="10">Belongs to the glycosyltransferase 28 family. MurG subfamily.</text>
</comment>
<feature type="domain" description="Glycosyl transferase family 28 C-terminal" evidence="12">
    <location>
        <begin position="201"/>
        <end position="348"/>
    </location>
</feature>
<dbReference type="CDD" id="cd03785">
    <property type="entry name" value="GT28_MurG"/>
    <property type="match status" value="1"/>
</dbReference>
<evidence type="ECO:0000256" key="7">
    <source>
        <dbReference type="ARBA" id="ARBA00023136"/>
    </source>
</evidence>
<dbReference type="InterPro" id="IPR007235">
    <property type="entry name" value="Glyco_trans_28_C"/>
</dbReference>
<dbReference type="EMBL" id="BAABLM010000004">
    <property type="protein sequence ID" value="GAA4677934.1"/>
    <property type="molecule type" value="Genomic_DNA"/>
</dbReference>
<reference evidence="14" key="1">
    <citation type="journal article" date="2019" name="Int. J. Syst. Evol. Microbiol.">
        <title>The Global Catalogue of Microorganisms (GCM) 10K type strain sequencing project: providing services to taxonomists for standard genome sequencing and annotation.</title>
        <authorList>
            <consortium name="The Broad Institute Genomics Platform"/>
            <consortium name="The Broad Institute Genome Sequencing Center for Infectious Disease"/>
            <person name="Wu L."/>
            <person name="Ma J."/>
        </authorList>
    </citation>
    <scope>NUCLEOTIDE SEQUENCE [LARGE SCALE GENOMIC DNA]</scope>
    <source>
        <strain evidence="14">JCM 18956</strain>
    </source>
</reference>
<comment type="caution">
    <text evidence="10">Lacks conserved residue(s) required for the propagation of feature annotation.</text>
</comment>
<evidence type="ECO:0000256" key="8">
    <source>
        <dbReference type="ARBA" id="ARBA00023306"/>
    </source>
</evidence>
<keyword evidence="5 10" id="KW-0133">Cell shape</keyword>
<dbReference type="EC" id="2.4.1.227" evidence="10"/>
<sequence length="384" mass="40916">MEESHSRRPLRVVIGAGGTGGHIYPGLATADAIRMLVPDAVVSFSGTARGLETILVPRGGYPLDTVPMRPFVRSRGASRGAFPWHLGRSILVARRHLTRDSVDVVIGMGGYPSIPVVLAARSLGLPCLVHESNAVPGRANALAARFVAHVATGFPTESSRWCRACEVRHVGVPLDRSIEGADVDRARAREHFGMSDGQRLVVVSGGSQGAASLDEAAVQLAFLWKDRNDVRLLVKTRSGGSAAVVDRLEREGGERIATAVEFIDRMDFAYAAADAVVVRAGSATVAELQQSGTPAVLVPYPHAPGDHQTWNARLLTDAGQGVLIPDHELSAERLAASLDRLFASSRTPPPSNSPHTGAAERLARWAIDLASARRGIVLSRKETR</sequence>
<evidence type="ECO:0000256" key="2">
    <source>
        <dbReference type="ARBA" id="ARBA00022618"/>
    </source>
</evidence>
<evidence type="ECO:0000259" key="12">
    <source>
        <dbReference type="Pfam" id="PF04101"/>
    </source>
</evidence>
<dbReference type="InterPro" id="IPR004276">
    <property type="entry name" value="GlycoTrans_28_N"/>
</dbReference>
<dbReference type="Proteomes" id="UP001501295">
    <property type="component" value="Unassembled WGS sequence"/>
</dbReference>
<feature type="binding site" evidence="10">
    <location>
        <position position="263"/>
    </location>
    <ligand>
        <name>UDP-N-acetyl-alpha-D-glucosamine</name>
        <dbReference type="ChEBI" id="CHEBI:57705"/>
    </ligand>
</feature>
<feature type="binding site" evidence="10">
    <location>
        <begin position="19"/>
        <end position="21"/>
    </location>
    <ligand>
        <name>UDP-N-acetyl-alpha-D-glucosamine</name>
        <dbReference type="ChEBI" id="CHEBI:57705"/>
    </ligand>
</feature>
<keyword evidence="8 10" id="KW-0131">Cell cycle</keyword>
<keyword evidence="14" id="KW-1185">Reference proteome</keyword>
<evidence type="ECO:0000256" key="9">
    <source>
        <dbReference type="ARBA" id="ARBA00023316"/>
    </source>
</evidence>
<evidence type="ECO:0000256" key="1">
    <source>
        <dbReference type="ARBA" id="ARBA00022475"/>
    </source>
</evidence>
<evidence type="ECO:0000256" key="4">
    <source>
        <dbReference type="ARBA" id="ARBA00022679"/>
    </source>
</evidence>
<dbReference type="Pfam" id="PF03033">
    <property type="entry name" value="Glyco_transf_28"/>
    <property type="match status" value="1"/>
</dbReference>
<proteinExistence type="inferred from homology"/>
<evidence type="ECO:0000256" key="5">
    <source>
        <dbReference type="ARBA" id="ARBA00022960"/>
    </source>
</evidence>
<feature type="domain" description="Glycosyltransferase family 28 N-terminal" evidence="11">
    <location>
        <begin position="12"/>
        <end position="151"/>
    </location>
</feature>
<keyword evidence="3 10" id="KW-0328">Glycosyltransferase</keyword>
<evidence type="ECO:0000313" key="14">
    <source>
        <dbReference type="Proteomes" id="UP001501295"/>
    </source>
</evidence>
<keyword evidence="2 10" id="KW-0132">Cell division</keyword>